<keyword evidence="3" id="KW-1185">Reference proteome</keyword>
<organism evidence="2 3">
    <name type="scientific">Vibrio tapetis subsp. tapetis</name>
    <dbReference type="NCBI Taxonomy" id="1671868"/>
    <lineage>
        <taxon>Bacteria</taxon>
        <taxon>Pseudomonadati</taxon>
        <taxon>Pseudomonadota</taxon>
        <taxon>Gammaproteobacteria</taxon>
        <taxon>Vibrionales</taxon>
        <taxon>Vibrionaceae</taxon>
        <taxon>Vibrio</taxon>
    </lineage>
</organism>
<feature type="signal peptide" evidence="1">
    <location>
        <begin position="1"/>
        <end position="22"/>
    </location>
</feature>
<dbReference type="EMBL" id="LT960611">
    <property type="protein sequence ID" value="SON51262.1"/>
    <property type="molecule type" value="Genomic_DNA"/>
</dbReference>
<dbReference type="Proteomes" id="UP000235828">
    <property type="component" value="Chromosome A"/>
</dbReference>
<evidence type="ECO:0000256" key="1">
    <source>
        <dbReference type="SAM" id="SignalP"/>
    </source>
</evidence>
<gene>
    <name evidence="2" type="ORF">VTAP4600_A3301</name>
</gene>
<proteinExistence type="predicted"/>
<protein>
    <submittedName>
        <fullName evidence="2">Uncharacterized protein</fullName>
    </submittedName>
</protein>
<sequence length="62" mass="6679">MFCVGLVRAVCLTKFTCGVALAATGAATKLLRRRDALQRVCENLTEVGRISLPNSQAYPLPN</sequence>
<name>A0A2N8ZH79_9VIBR</name>
<dbReference type="KEGG" id="vta:A3301"/>
<accession>A0A2N8ZH79</accession>
<evidence type="ECO:0000313" key="3">
    <source>
        <dbReference type="Proteomes" id="UP000235828"/>
    </source>
</evidence>
<reference evidence="2 3" key="1">
    <citation type="submission" date="2017-10" db="EMBL/GenBank/DDBJ databases">
        <authorList>
            <person name="Banno H."/>
            <person name="Chua N.-H."/>
        </authorList>
    </citation>
    <scope>NUCLEOTIDE SEQUENCE [LARGE SCALE GENOMIC DNA]</scope>
    <source>
        <strain evidence="2">Vibrio tapetis CECT4600</strain>
    </source>
</reference>
<dbReference type="AlphaFoldDB" id="A0A2N8ZH79"/>
<keyword evidence="1" id="KW-0732">Signal</keyword>
<evidence type="ECO:0000313" key="2">
    <source>
        <dbReference type="EMBL" id="SON51262.1"/>
    </source>
</evidence>
<feature type="chain" id="PRO_5014686283" evidence="1">
    <location>
        <begin position="23"/>
        <end position="62"/>
    </location>
</feature>